<dbReference type="EMBL" id="FOXO01000011">
    <property type="protein sequence ID" value="SFP90510.1"/>
    <property type="molecule type" value="Genomic_DNA"/>
</dbReference>
<dbReference type="RefSeq" id="WP_074887375.1">
    <property type="nucleotide sequence ID" value="NZ_FOXO01000011.1"/>
</dbReference>
<dbReference type="Pfam" id="PF06161">
    <property type="entry name" value="DUF975"/>
    <property type="match status" value="1"/>
</dbReference>
<evidence type="ECO:0000313" key="2">
    <source>
        <dbReference type="EMBL" id="SFP90510.1"/>
    </source>
</evidence>
<feature type="transmembrane region" description="Helical" evidence="1">
    <location>
        <begin position="20"/>
        <end position="40"/>
    </location>
</feature>
<name>A0A1I5U5D8_9FIRM</name>
<dbReference type="Proteomes" id="UP000182624">
    <property type="component" value="Unassembled WGS sequence"/>
</dbReference>
<evidence type="ECO:0008006" key="4">
    <source>
        <dbReference type="Google" id="ProtNLM"/>
    </source>
</evidence>
<dbReference type="InterPro" id="IPR010380">
    <property type="entry name" value="DUF975"/>
</dbReference>
<evidence type="ECO:0000313" key="3">
    <source>
        <dbReference type="Proteomes" id="UP000182624"/>
    </source>
</evidence>
<dbReference type="OrthoDB" id="9784844at2"/>
<keyword evidence="1" id="KW-0812">Transmembrane</keyword>
<keyword evidence="1" id="KW-1133">Transmembrane helix</keyword>
<gene>
    <name evidence="2" type="ORF">SAMN04487928_11178</name>
</gene>
<keyword evidence="3" id="KW-1185">Reference proteome</keyword>
<feature type="transmembrane region" description="Helical" evidence="1">
    <location>
        <begin position="60"/>
        <end position="79"/>
    </location>
</feature>
<dbReference type="AlphaFoldDB" id="A0A1I5U5D8"/>
<dbReference type="PANTHER" id="PTHR40076">
    <property type="entry name" value="MEMBRANE PROTEIN-RELATED"/>
    <property type="match status" value="1"/>
</dbReference>
<organism evidence="2 3">
    <name type="scientific">Butyrivibrio proteoclasticus</name>
    <dbReference type="NCBI Taxonomy" id="43305"/>
    <lineage>
        <taxon>Bacteria</taxon>
        <taxon>Bacillati</taxon>
        <taxon>Bacillota</taxon>
        <taxon>Clostridia</taxon>
        <taxon>Lachnospirales</taxon>
        <taxon>Lachnospiraceae</taxon>
        <taxon>Butyrivibrio</taxon>
    </lineage>
</organism>
<accession>A0A1I5U5D8</accession>
<feature type="transmembrane region" description="Helical" evidence="1">
    <location>
        <begin position="131"/>
        <end position="151"/>
    </location>
</feature>
<sequence>MWNRSEVKENGKASFKRNYWKSVIVAFIYTLFFTSTSATFKNNQEQLSSSFSEEAASDPSFMVILLIALGIVGTILLILKLVDLFVFNPLEVGCNRFFLVNQETDADFPELLHAFKNNYINTVLGLFIRDIVIGLGCICFLIPGFILMYSYRMVPYILAEDPTISAIDALKKSRAMMKGQKWACFVYDLSYIGWYILSLITIGIVGLFYVNPYKQNADAELYRRIRG</sequence>
<dbReference type="PANTHER" id="PTHR40076:SF1">
    <property type="entry name" value="MEMBRANE PROTEIN"/>
    <property type="match status" value="1"/>
</dbReference>
<evidence type="ECO:0000256" key="1">
    <source>
        <dbReference type="SAM" id="Phobius"/>
    </source>
</evidence>
<feature type="transmembrane region" description="Helical" evidence="1">
    <location>
        <begin position="192"/>
        <end position="210"/>
    </location>
</feature>
<proteinExistence type="predicted"/>
<reference evidence="3" key="1">
    <citation type="submission" date="2016-10" db="EMBL/GenBank/DDBJ databases">
        <authorList>
            <person name="Varghese N."/>
            <person name="Submissions S."/>
        </authorList>
    </citation>
    <scope>NUCLEOTIDE SEQUENCE [LARGE SCALE GENOMIC DNA]</scope>
    <source>
        <strain evidence="3">P18</strain>
    </source>
</reference>
<keyword evidence="1" id="KW-0472">Membrane</keyword>
<protein>
    <recommendedName>
        <fullName evidence="4">DUF975 family protein</fullName>
    </recommendedName>
</protein>